<gene>
    <name evidence="1" type="ORF">GPM918_LOCUS46796</name>
    <name evidence="2" type="ORF">SRO942_LOCUS26997</name>
</gene>
<feature type="non-terminal residue" evidence="1">
    <location>
        <position position="1"/>
    </location>
</feature>
<comment type="caution">
    <text evidence="1">The sequence shown here is derived from an EMBL/GenBank/DDBJ whole genome shotgun (WGS) entry which is preliminary data.</text>
</comment>
<evidence type="ECO:0000313" key="1">
    <source>
        <dbReference type="EMBL" id="CAF1688236.1"/>
    </source>
</evidence>
<evidence type="ECO:0000313" key="3">
    <source>
        <dbReference type="Proteomes" id="UP000663829"/>
    </source>
</evidence>
<dbReference type="Proteomes" id="UP000663829">
    <property type="component" value="Unassembled WGS sequence"/>
</dbReference>
<reference evidence="1" key="1">
    <citation type="submission" date="2021-02" db="EMBL/GenBank/DDBJ databases">
        <authorList>
            <person name="Nowell W R."/>
        </authorList>
    </citation>
    <scope>NUCLEOTIDE SEQUENCE</scope>
</reference>
<accession>A0A816HH58</accession>
<dbReference type="EMBL" id="CAJNOQ010073787">
    <property type="protein sequence ID" value="CAF1688236.1"/>
    <property type="molecule type" value="Genomic_DNA"/>
</dbReference>
<dbReference type="AlphaFoldDB" id="A0A816HH58"/>
<organism evidence="1 3">
    <name type="scientific">Didymodactylos carnosus</name>
    <dbReference type="NCBI Taxonomy" id="1234261"/>
    <lineage>
        <taxon>Eukaryota</taxon>
        <taxon>Metazoa</taxon>
        <taxon>Spiralia</taxon>
        <taxon>Gnathifera</taxon>
        <taxon>Rotifera</taxon>
        <taxon>Eurotatoria</taxon>
        <taxon>Bdelloidea</taxon>
        <taxon>Philodinida</taxon>
        <taxon>Philodinidae</taxon>
        <taxon>Didymodactylos</taxon>
    </lineage>
</organism>
<dbReference type="EMBL" id="CAJOBC010020368">
    <property type="protein sequence ID" value="CAF4046183.1"/>
    <property type="molecule type" value="Genomic_DNA"/>
</dbReference>
<evidence type="ECO:0000313" key="2">
    <source>
        <dbReference type="EMBL" id="CAF4046183.1"/>
    </source>
</evidence>
<sequence length="32" mass="3464">SDLGFINGVCGLYDFEIDVVFRVAGKTRACVV</sequence>
<name>A0A816HH58_9BILA</name>
<proteinExistence type="predicted"/>
<keyword evidence="3" id="KW-1185">Reference proteome</keyword>
<protein>
    <submittedName>
        <fullName evidence="1">Uncharacterized protein</fullName>
    </submittedName>
</protein>
<dbReference type="Proteomes" id="UP000681722">
    <property type="component" value="Unassembled WGS sequence"/>
</dbReference>